<dbReference type="EMBL" id="CASHSV030000716">
    <property type="protein sequence ID" value="CAJ2673344.1"/>
    <property type="molecule type" value="Genomic_DNA"/>
</dbReference>
<reference evidence="1" key="1">
    <citation type="submission" date="2023-10" db="EMBL/GenBank/DDBJ databases">
        <authorList>
            <person name="Rodriguez Cubillos JULIANA M."/>
            <person name="De Vega J."/>
        </authorList>
    </citation>
    <scope>NUCLEOTIDE SEQUENCE</scope>
</reference>
<comment type="caution">
    <text evidence="1">The sequence shown here is derived from an EMBL/GenBank/DDBJ whole genome shotgun (WGS) entry which is preliminary data.</text>
</comment>
<evidence type="ECO:0000313" key="2">
    <source>
        <dbReference type="Proteomes" id="UP001177021"/>
    </source>
</evidence>
<dbReference type="Proteomes" id="UP001177021">
    <property type="component" value="Unassembled WGS sequence"/>
</dbReference>
<sequence length="564" mass="65641">MMASHTTLEQKFVELHNARKTCEYSPSPPKIQKVPQHLRNRKEFKEHYLPMLVSIGPIHHGNPNLKLGEKYKLMWAAHYIEDNGLDSQNLYKKIVDNIDVLKGLFAEDVLTATRKSLKGFPSLNEKLSWMLFVDGCSLLDILVVNAKDNYLVLCAMNIKADQHNLVMRDVLLLENQLPYLVLKLLWKNDNETELKDIMKKFLNCFEQWTTKPKTETELKCTLKDFLKFSHWATYKTKLKDTWKNFLKSDNSATPDNKRTRRSVGSHIQGCFEVQKNKKEEKQQHSIAVVSKKEEEEQEEQQQQQQHSIVVVSEKEEEEQQQQHSIVVSKEEEEQQQQQIQHEPTHLLDLQRKIILIKSSSKIKTQTDGQKISEERTNGMITYRNIQDLRAVGIKFKSSATRKPKDICFNEGWFAAELILPEIVVDDNTAASFLNLIAYEMCPDFNNLYGISSFIAFMDSLIDHPEDVRKLRSKEILLNCLGSDEEVAKLFNIISKDLLEVPTYHQVRVKIDKHYKHKCKTWIALGIHTYFNNPWTFIAFLAAFIALVLTFVQTWFTANLPEKMK</sequence>
<organism evidence="1 2">
    <name type="scientific">Trifolium pratense</name>
    <name type="common">Red clover</name>
    <dbReference type="NCBI Taxonomy" id="57577"/>
    <lineage>
        <taxon>Eukaryota</taxon>
        <taxon>Viridiplantae</taxon>
        <taxon>Streptophyta</taxon>
        <taxon>Embryophyta</taxon>
        <taxon>Tracheophyta</taxon>
        <taxon>Spermatophyta</taxon>
        <taxon>Magnoliopsida</taxon>
        <taxon>eudicotyledons</taxon>
        <taxon>Gunneridae</taxon>
        <taxon>Pentapetalae</taxon>
        <taxon>rosids</taxon>
        <taxon>fabids</taxon>
        <taxon>Fabales</taxon>
        <taxon>Fabaceae</taxon>
        <taxon>Papilionoideae</taxon>
        <taxon>50 kb inversion clade</taxon>
        <taxon>NPAAA clade</taxon>
        <taxon>Hologalegina</taxon>
        <taxon>IRL clade</taxon>
        <taxon>Trifolieae</taxon>
        <taxon>Trifolium</taxon>
    </lineage>
</organism>
<proteinExistence type="predicted"/>
<evidence type="ECO:0000313" key="1">
    <source>
        <dbReference type="EMBL" id="CAJ2673344.1"/>
    </source>
</evidence>
<gene>
    <name evidence="1" type="ORF">MILVUS5_LOCUS36837</name>
</gene>
<keyword evidence="2" id="KW-1185">Reference proteome</keyword>
<name>A0ACB0LY96_TRIPR</name>
<protein>
    <submittedName>
        <fullName evidence="1">Uncharacterized protein</fullName>
    </submittedName>
</protein>
<accession>A0ACB0LY96</accession>